<evidence type="ECO:0000256" key="2">
    <source>
        <dbReference type="ARBA" id="ARBA00022723"/>
    </source>
</evidence>
<dbReference type="Gene3D" id="4.10.240.10">
    <property type="entry name" value="Zn(2)-C6 fungal-type DNA-binding domain"/>
    <property type="match status" value="1"/>
</dbReference>
<dbReference type="InterPro" id="IPR050613">
    <property type="entry name" value="Sec_Metabolite_Reg"/>
</dbReference>
<dbReference type="AlphaFoldDB" id="A0AAN6NBI3"/>
<feature type="domain" description="Zn(2)-C6 fungal-type" evidence="5">
    <location>
        <begin position="39"/>
        <end position="70"/>
    </location>
</feature>
<dbReference type="SMART" id="SM00066">
    <property type="entry name" value="GAL4"/>
    <property type="match status" value="1"/>
</dbReference>
<dbReference type="SUPFAM" id="SSF57701">
    <property type="entry name" value="Zn2/Cys6 DNA-binding domain"/>
    <property type="match status" value="1"/>
</dbReference>
<evidence type="ECO:0000259" key="5">
    <source>
        <dbReference type="PROSITE" id="PS50048"/>
    </source>
</evidence>
<evidence type="ECO:0000256" key="3">
    <source>
        <dbReference type="ARBA" id="ARBA00023242"/>
    </source>
</evidence>
<dbReference type="GO" id="GO:0008270">
    <property type="term" value="F:zinc ion binding"/>
    <property type="evidence" value="ECO:0007669"/>
    <property type="project" value="InterPro"/>
</dbReference>
<dbReference type="PROSITE" id="PS50048">
    <property type="entry name" value="ZN2_CY6_FUNGAL_2"/>
    <property type="match status" value="1"/>
</dbReference>
<reference evidence="7" key="1">
    <citation type="journal article" date="2023" name="Mol. Phylogenet. Evol.">
        <title>Genome-scale phylogeny and comparative genomics of the fungal order Sordariales.</title>
        <authorList>
            <person name="Hensen N."/>
            <person name="Bonometti L."/>
            <person name="Westerberg I."/>
            <person name="Brannstrom I.O."/>
            <person name="Guillou S."/>
            <person name="Cros-Aarteil S."/>
            <person name="Calhoun S."/>
            <person name="Haridas S."/>
            <person name="Kuo A."/>
            <person name="Mondo S."/>
            <person name="Pangilinan J."/>
            <person name="Riley R."/>
            <person name="LaButti K."/>
            <person name="Andreopoulos B."/>
            <person name="Lipzen A."/>
            <person name="Chen C."/>
            <person name="Yan M."/>
            <person name="Daum C."/>
            <person name="Ng V."/>
            <person name="Clum A."/>
            <person name="Steindorff A."/>
            <person name="Ohm R.A."/>
            <person name="Martin F."/>
            <person name="Silar P."/>
            <person name="Natvig D.O."/>
            <person name="Lalanne C."/>
            <person name="Gautier V."/>
            <person name="Ament-Velasquez S.L."/>
            <person name="Kruys A."/>
            <person name="Hutchinson M.I."/>
            <person name="Powell A.J."/>
            <person name="Barry K."/>
            <person name="Miller A.N."/>
            <person name="Grigoriev I.V."/>
            <person name="Debuchy R."/>
            <person name="Gladieux P."/>
            <person name="Hiltunen Thoren M."/>
            <person name="Johannesson H."/>
        </authorList>
    </citation>
    <scope>NUCLEOTIDE SEQUENCE [LARGE SCALE GENOMIC DNA]</scope>
    <source>
        <strain evidence="7">CBS 340.73</strain>
    </source>
</reference>
<keyword evidence="3" id="KW-0539">Nucleus</keyword>
<dbReference type="GO" id="GO:0006351">
    <property type="term" value="P:DNA-templated transcription"/>
    <property type="evidence" value="ECO:0007669"/>
    <property type="project" value="InterPro"/>
</dbReference>
<evidence type="ECO:0000313" key="6">
    <source>
        <dbReference type="EMBL" id="KAK3942146.1"/>
    </source>
</evidence>
<accession>A0AAN6NBI3</accession>
<evidence type="ECO:0000256" key="4">
    <source>
        <dbReference type="SAM" id="MobiDB-lite"/>
    </source>
</evidence>
<dbReference type="PROSITE" id="PS00463">
    <property type="entry name" value="ZN2_CY6_FUNGAL_1"/>
    <property type="match status" value="1"/>
</dbReference>
<protein>
    <recommendedName>
        <fullName evidence="5">Zn(2)-C6 fungal-type domain-containing protein</fullName>
    </recommendedName>
</protein>
<keyword evidence="7" id="KW-1185">Reference proteome</keyword>
<dbReference type="Pfam" id="PF04082">
    <property type="entry name" value="Fungal_trans"/>
    <property type="match status" value="1"/>
</dbReference>
<dbReference type="InterPro" id="IPR007219">
    <property type="entry name" value="XnlR_reg_dom"/>
</dbReference>
<dbReference type="EMBL" id="MU853776">
    <property type="protein sequence ID" value="KAK3942146.1"/>
    <property type="molecule type" value="Genomic_DNA"/>
</dbReference>
<dbReference type="InterPro" id="IPR036864">
    <property type="entry name" value="Zn2-C6_fun-type_DNA-bd_sf"/>
</dbReference>
<comment type="subcellular location">
    <subcellularLocation>
        <location evidence="1">Nucleus</location>
    </subcellularLocation>
</comment>
<dbReference type="PANTHER" id="PTHR31001:SF58">
    <property type="entry name" value="ZN(II)2CYS6 TRANSCRIPTION FACTOR (EUROFUNG)"/>
    <property type="match status" value="1"/>
</dbReference>
<dbReference type="GO" id="GO:0000981">
    <property type="term" value="F:DNA-binding transcription factor activity, RNA polymerase II-specific"/>
    <property type="evidence" value="ECO:0007669"/>
    <property type="project" value="InterPro"/>
</dbReference>
<feature type="compositionally biased region" description="Low complexity" evidence="4">
    <location>
        <begin position="99"/>
        <end position="110"/>
    </location>
</feature>
<name>A0AAN6NBI3_9PEZI</name>
<gene>
    <name evidence="6" type="ORF">QBC46DRAFT_352601</name>
</gene>
<organism evidence="6 7">
    <name type="scientific">Diplogelasinospora grovesii</name>
    <dbReference type="NCBI Taxonomy" id="303347"/>
    <lineage>
        <taxon>Eukaryota</taxon>
        <taxon>Fungi</taxon>
        <taxon>Dikarya</taxon>
        <taxon>Ascomycota</taxon>
        <taxon>Pezizomycotina</taxon>
        <taxon>Sordariomycetes</taxon>
        <taxon>Sordariomycetidae</taxon>
        <taxon>Sordariales</taxon>
        <taxon>Diplogelasinosporaceae</taxon>
        <taxon>Diplogelasinospora</taxon>
    </lineage>
</organism>
<proteinExistence type="predicted"/>
<sequence>MDPGGQPAGFFSTFSIFDPDNSTHEGFGRTQRRNRRVYVCIPCHRRKLKCDKGQPCSRCVQSGSADDCVYQPLPSENSERETETSCEPEDDSTSRSHTQQGGFQPGSPGSARSEGRTVRRRLHGTTHWRTIACEFEEAWPYIIGSNPQWEPRYRQLQELEYLFPSHSGVNFPLGSVCLYSHERRQVLESLPPRPIVEALVRCYFQAFEPTHRLLHSEQFADELSMFWINSDQVAEDWLAQLCMMLALGSRAASGHVFTNSGRSAGDWIDFFLDAAQFFFGRSPYFASPTLTTVRTLCMTVISRMTEIIKGSEPNQIIPLMGFVSRLAMSMQLHRTASLFPTMSVYEAEMRKGVWITVQLLDLHVALKTGTSYIYRNQDTDAPLNLNDADFHRSVEQGWMIGNDRQPATHETLTDSTFQIKLGGILPMLVDIANRVNSPTQPPFDSEQTRRWDGQLRQKLRDAESVLLASRAIHGHGQPDNTLDKATTQVHFLRVLIHRCLLALHHAHVGTRGSQITLIRSSLSILRIQQLWHAASNSSRNRSGPGAGAGVGLVSEASSPLLVPCASNASPEKSVTSPASTARNYYLIDLCRDDFGAAMLYLLLALRNQQNYNTLQQQENNLPARQVAYAILRQSLGFVKERACQSVLNFREFLGLSIALGCLEGLETGGPSALLSRLEEVAGQVEQTILAEKQDMLWMESGNPPFMQVGLSPGVHTVPFGFGHGQQ</sequence>
<dbReference type="PANTHER" id="PTHR31001">
    <property type="entry name" value="UNCHARACTERIZED TRANSCRIPTIONAL REGULATORY PROTEIN"/>
    <property type="match status" value="1"/>
</dbReference>
<dbReference type="GO" id="GO:0005634">
    <property type="term" value="C:nucleus"/>
    <property type="evidence" value="ECO:0007669"/>
    <property type="project" value="UniProtKB-SubCell"/>
</dbReference>
<dbReference type="Pfam" id="PF00172">
    <property type="entry name" value="Zn_clus"/>
    <property type="match status" value="1"/>
</dbReference>
<feature type="region of interest" description="Disordered" evidence="4">
    <location>
        <begin position="70"/>
        <end position="120"/>
    </location>
</feature>
<evidence type="ECO:0000313" key="7">
    <source>
        <dbReference type="Proteomes" id="UP001303473"/>
    </source>
</evidence>
<dbReference type="InterPro" id="IPR001138">
    <property type="entry name" value="Zn2Cys6_DnaBD"/>
</dbReference>
<feature type="region of interest" description="Disordered" evidence="4">
    <location>
        <begin position="1"/>
        <end position="31"/>
    </location>
</feature>
<dbReference type="CDD" id="cd12148">
    <property type="entry name" value="fungal_TF_MHR"/>
    <property type="match status" value="1"/>
</dbReference>
<comment type="caution">
    <text evidence="6">The sequence shown here is derived from an EMBL/GenBank/DDBJ whole genome shotgun (WGS) entry which is preliminary data.</text>
</comment>
<evidence type="ECO:0000256" key="1">
    <source>
        <dbReference type="ARBA" id="ARBA00004123"/>
    </source>
</evidence>
<dbReference type="CDD" id="cd00067">
    <property type="entry name" value="GAL4"/>
    <property type="match status" value="1"/>
</dbReference>
<keyword evidence="2" id="KW-0479">Metal-binding</keyword>
<dbReference type="Proteomes" id="UP001303473">
    <property type="component" value="Unassembled WGS sequence"/>
</dbReference>
<dbReference type="GO" id="GO:0003677">
    <property type="term" value="F:DNA binding"/>
    <property type="evidence" value="ECO:0007669"/>
    <property type="project" value="InterPro"/>
</dbReference>